<comment type="caution">
    <text evidence="2">The sequence shown here is derived from an EMBL/GenBank/DDBJ whole genome shotgun (WGS) entry which is preliminary data.</text>
</comment>
<dbReference type="Proteomes" id="UP000580856">
    <property type="component" value="Unassembled WGS sequence"/>
</dbReference>
<feature type="transmembrane region" description="Helical" evidence="1">
    <location>
        <begin position="81"/>
        <end position="101"/>
    </location>
</feature>
<keyword evidence="1" id="KW-1133">Transmembrane helix</keyword>
<name>A0A846QHK2_9BACT</name>
<dbReference type="RefSeq" id="WP_167939630.1">
    <property type="nucleotide sequence ID" value="NZ_JAATJA010000001.1"/>
</dbReference>
<sequence length="154" mass="17209">MNEECARLSTLRDRHWLFTKIYTASALILCVVVMFLGTRIPTALFDAACIAFLVSQARLAARPLSNGEANATHLRQAYKSLRNDALFWIVCITIFWVRWVYHPDYGPRLCPTALGFTNWFTMHDVLVKATQNAAGDNTGAEHATNEVGAPHDAL</sequence>
<organism evidence="2 3">
    <name type="scientific">Desulfobaculum xiamenense</name>
    <dbReference type="NCBI Taxonomy" id="995050"/>
    <lineage>
        <taxon>Bacteria</taxon>
        <taxon>Pseudomonadati</taxon>
        <taxon>Thermodesulfobacteriota</taxon>
        <taxon>Desulfovibrionia</taxon>
        <taxon>Desulfovibrionales</taxon>
        <taxon>Desulfovibrionaceae</taxon>
        <taxon>Desulfobaculum</taxon>
    </lineage>
</organism>
<keyword evidence="1" id="KW-0472">Membrane</keyword>
<evidence type="ECO:0000256" key="1">
    <source>
        <dbReference type="SAM" id="Phobius"/>
    </source>
</evidence>
<reference evidence="2 3" key="1">
    <citation type="submission" date="2020-03" db="EMBL/GenBank/DDBJ databases">
        <title>Genomic Encyclopedia of Type Strains, Phase IV (KMG-IV): sequencing the most valuable type-strain genomes for metagenomic binning, comparative biology and taxonomic classification.</title>
        <authorList>
            <person name="Goeker M."/>
        </authorList>
    </citation>
    <scope>NUCLEOTIDE SEQUENCE [LARGE SCALE GENOMIC DNA]</scope>
    <source>
        <strain evidence="2 3">DSM 24233</strain>
    </source>
</reference>
<dbReference type="AlphaFoldDB" id="A0A846QHK2"/>
<dbReference type="EMBL" id="JAATJA010000001">
    <property type="protein sequence ID" value="NJB66497.1"/>
    <property type="molecule type" value="Genomic_DNA"/>
</dbReference>
<gene>
    <name evidence="2" type="ORF">GGQ74_000137</name>
</gene>
<keyword evidence="1" id="KW-0812">Transmembrane</keyword>
<accession>A0A846QHK2</accession>
<feature type="transmembrane region" description="Helical" evidence="1">
    <location>
        <begin position="17"/>
        <end position="37"/>
    </location>
</feature>
<evidence type="ECO:0000313" key="3">
    <source>
        <dbReference type="Proteomes" id="UP000580856"/>
    </source>
</evidence>
<proteinExistence type="predicted"/>
<evidence type="ECO:0000313" key="2">
    <source>
        <dbReference type="EMBL" id="NJB66497.1"/>
    </source>
</evidence>
<protein>
    <submittedName>
        <fullName evidence="2">Uncharacterized protein</fullName>
    </submittedName>
</protein>
<keyword evidence="3" id="KW-1185">Reference proteome</keyword>